<evidence type="ECO:0000256" key="2">
    <source>
        <dbReference type="SAM" id="MobiDB-lite"/>
    </source>
</evidence>
<name>A0AAN7QCF7_9EURO</name>
<feature type="region of interest" description="Disordered" evidence="2">
    <location>
        <begin position="356"/>
        <end position="408"/>
    </location>
</feature>
<sequence length="1048" mass="118354">MEDSHEPVHPASSPPLLPSAQTFDSPTDVFDSEPSPSRQQRLLQTRNARFPAKKLSISSLSSKLTQLIGNNEQSEGPASPARNKENRLHKSKSTGTIGKRGGLGILDEVSNTTRGRSIRRHRDISIYQDHPERPLLETSPLAASSPYVDPKADFTSPLAFDHIQDSISNMRLRELSYNEAWSPAVKSPPSIRLKQRKPSAQIQFDAEEYIEHIEKELQQVRDEAYSPLTRRPLKEKLRVATKENDRLQKELATLKEKFETEVKRTVEHKTIVEVELKRKVRDLEDSLEEKDNALRELQYQHEEKRLDTNVIDTLKAQIDKLEQDKTDLEEINLGMTKRNEVLTQLLAMSPTKSATVLTSPVREKRNPRPLSLIIPRLPSSPKQFNHGTSLTCSPRLPSSTDISPLKLSPEQRDGYISSQELQQNVPDLDRANKALRSPLLQAGLSRRWTILSDASASSNNVTEENRPATRRKARKFVAGSTQLKPLLLSTMTGDASQPASALSSPRSWATSQDHDFGHDETIMPTEQEIELENRQSRDTADEELIAQVGEEGPGPDYIHNESERQPSSDEYDILQIDGENTVAEQSMSNTIRQRQSQMVCASLQTMPMPSTPDSLAALPRPLFSPARRDITVSTHVLMDQLSSLSPAISSCQGINLRKRRKTSPASIDLGSPVSKIARHRARHLSKSPAPHQPTLSHQLRNIRSTDNVAQILRRKDFAVKPLAALTIQTVYKILSTCTSVIRDLRRDPYAVVRRVLANAWYMNWDLLGKLSWWVLGLFVYPRAAPRTRPAIDWDQYDGESIASRYCSEVGDEEEQYVYQQAGYNDDKWPLHNVQSHQGETKLHLRNGLALVKQERPSWAKSLFLWGKFSAVMMLAVSGAVIKGPGEMLKDVRRRSVPGHPRHRACKSCGGALHENKSRQSERERIRGTTILQDQHEGQQFTQSTPHQEELQFNSTSQARNTQYLMSDRNFTRRDRTVPDTEFDFRSDTQLDSSSILEQLQQLSASGCDSTLRPRESPRRRVTSLFPVESVSPCVSVEGRFEQSHDSGI</sequence>
<dbReference type="AlphaFoldDB" id="A0AAN7QCF7"/>
<gene>
    <name evidence="3" type="ORF">LTR05_008509</name>
</gene>
<feature type="region of interest" description="Disordered" evidence="2">
    <location>
        <begin position="70"/>
        <end position="139"/>
    </location>
</feature>
<proteinExistence type="predicted"/>
<feature type="coiled-coil region" evidence="1">
    <location>
        <begin position="230"/>
        <end position="338"/>
    </location>
</feature>
<comment type="caution">
    <text evidence="3">The sequence shown here is derived from an EMBL/GenBank/DDBJ whole genome shotgun (WGS) entry which is preliminary data.</text>
</comment>
<accession>A0AAN7QCF7</accession>
<feature type="region of interest" description="Disordered" evidence="2">
    <location>
        <begin position="1"/>
        <end position="50"/>
    </location>
</feature>
<feature type="compositionally biased region" description="Polar residues" evidence="2">
    <location>
        <begin position="34"/>
        <end position="47"/>
    </location>
</feature>
<feature type="region of interest" description="Disordered" evidence="2">
    <location>
        <begin position="492"/>
        <end position="519"/>
    </location>
</feature>
<feature type="compositionally biased region" description="Polar residues" evidence="2">
    <location>
        <begin position="492"/>
        <end position="511"/>
    </location>
</feature>
<evidence type="ECO:0000313" key="3">
    <source>
        <dbReference type="EMBL" id="KAK5080566.1"/>
    </source>
</evidence>
<keyword evidence="1" id="KW-0175">Coiled coil</keyword>
<reference evidence="3 4" key="1">
    <citation type="submission" date="2023-08" db="EMBL/GenBank/DDBJ databases">
        <title>Black Yeasts Isolated from many extreme environments.</title>
        <authorList>
            <person name="Coleine C."/>
            <person name="Stajich J.E."/>
            <person name="Selbmann L."/>
        </authorList>
    </citation>
    <scope>NUCLEOTIDE SEQUENCE [LARGE SCALE GENOMIC DNA]</scope>
    <source>
        <strain evidence="3 4">CCFEE 5910</strain>
    </source>
</reference>
<feature type="compositionally biased region" description="Low complexity" evidence="2">
    <location>
        <begin position="368"/>
        <end position="381"/>
    </location>
</feature>
<organism evidence="3 4">
    <name type="scientific">Lithohypha guttulata</name>
    <dbReference type="NCBI Taxonomy" id="1690604"/>
    <lineage>
        <taxon>Eukaryota</taxon>
        <taxon>Fungi</taxon>
        <taxon>Dikarya</taxon>
        <taxon>Ascomycota</taxon>
        <taxon>Pezizomycotina</taxon>
        <taxon>Eurotiomycetes</taxon>
        <taxon>Chaetothyriomycetidae</taxon>
        <taxon>Chaetothyriales</taxon>
        <taxon>Trichomeriaceae</taxon>
        <taxon>Lithohypha</taxon>
    </lineage>
</organism>
<keyword evidence="4" id="KW-1185">Reference proteome</keyword>
<dbReference type="EMBL" id="JAVRRJ010000013">
    <property type="protein sequence ID" value="KAK5080566.1"/>
    <property type="molecule type" value="Genomic_DNA"/>
</dbReference>
<feature type="compositionally biased region" description="Polar residues" evidence="2">
    <location>
        <begin position="382"/>
        <end position="402"/>
    </location>
</feature>
<evidence type="ECO:0000313" key="4">
    <source>
        <dbReference type="Proteomes" id="UP001309876"/>
    </source>
</evidence>
<dbReference type="Proteomes" id="UP001309876">
    <property type="component" value="Unassembled WGS sequence"/>
</dbReference>
<evidence type="ECO:0000256" key="1">
    <source>
        <dbReference type="SAM" id="Coils"/>
    </source>
</evidence>
<protein>
    <submittedName>
        <fullName evidence="3">Uncharacterized protein</fullName>
    </submittedName>
</protein>